<dbReference type="Proteomes" id="UP000297626">
    <property type="component" value="Unassembled WGS sequence"/>
</dbReference>
<proteinExistence type="predicted"/>
<dbReference type="InterPro" id="IPR003615">
    <property type="entry name" value="HNH_nuc"/>
</dbReference>
<keyword evidence="2" id="KW-0378">Hydrolase</keyword>
<dbReference type="RefSeq" id="WP_134529927.1">
    <property type="nucleotide sequence ID" value="NZ_SOHN01000013.1"/>
</dbReference>
<evidence type="ECO:0000313" key="3">
    <source>
        <dbReference type="Proteomes" id="UP000297626"/>
    </source>
</evidence>
<reference evidence="2 3" key="1">
    <citation type="submission" date="2019-03" db="EMBL/GenBank/DDBJ databases">
        <title>Genomics of glacier-inhabiting Cryobacterium strains.</title>
        <authorList>
            <person name="Liu Q."/>
            <person name="Xin Y.-H."/>
        </authorList>
    </citation>
    <scope>NUCLEOTIDE SEQUENCE [LARGE SCALE GENOMIC DNA]</scope>
    <source>
        <strain evidence="2 3">Sr54</strain>
    </source>
</reference>
<evidence type="ECO:0000313" key="2">
    <source>
        <dbReference type="EMBL" id="TFD86856.1"/>
    </source>
</evidence>
<gene>
    <name evidence="2" type="ORF">E3T51_11380</name>
</gene>
<accession>A0A4R9BLA4</accession>
<feature type="region of interest" description="Disordered" evidence="1">
    <location>
        <begin position="61"/>
        <end position="89"/>
    </location>
</feature>
<protein>
    <submittedName>
        <fullName evidence="2">HNH endonuclease</fullName>
    </submittedName>
</protein>
<keyword evidence="2" id="KW-0255">Endonuclease</keyword>
<comment type="caution">
    <text evidence="2">The sequence shown here is derived from an EMBL/GenBank/DDBJ whole genome shotgun (WGS) entry which is preliminary data.</text>
</comment>
<dbReference type="CDD" id="cd00085">
    <property type="entry name" value="HNHc"/>
    <property type="match status" value="1"/>
</dbReference>
<organism evidence="2 3">
    <name type="scientific">Cryobacterium serini</name>
    <dbReference type="NCBI Taxonomy" id="1259201"/>
    <lineage>
        <taxon>Bacteria</taxon>
        <taxon>Bacillati</taxon>
        <taxon>Actinomycetota</taxon>
        <taxon>Actinomycetes</taxon>
        <taxon>Micrococcales</taxon>
        <taxon>Microbacteriaceae</taxon>
        <taxon>Cryobacterium</taxon>
    </lineage>
</organism>
<dbReference type="EMBL" id="SOHN01000013">
    <property type="protein sequence ID" value="TFD86856.1"/>
    <property type="molecule type" value="Genomic_DNA"/>
</dbReference>
<dbReference type="GO" id="GO:0004519">
    <property type="term" value="F:endonuclease activity"/>
    <property type="evidence" value="ECO:0007669"/>
    <property type="project" value="UniProtKB-KW"/>
</dbReference>
<dbReference type="AlphaFoldDB" id="A0A4R9BLA4"/>
<evidence type="ECO:0000256" key="1">
    <source>
        <dbReference type="SAM" id="MobiDB-lite"/>
    </source>
</evidence>
<keyword evidence="2" id="KW-0540">Nuclease</keyword>
<sequence>MRVIVTEHDRPTTIHAPAADASAATGCAATGRAATERGASNEAGQATETTENAALVTAMGSDMGSETGNERAPGGTSSGESGGRGTGNARAARITKTFGYFEGNPATVSGETICRQLCDAGYLGILFSQAGQPLNVGRERRLFNREQRRALAVRDGGCRWPDCEQPPSWTEAHHIENWLDLGLSNIDQAILFCAHHHLLLHNRHWTVLVLNDQYWLQPPVEIDLEQTLIALPSKNPLMDVPMKLDGAKDDDPSG</sequence>
<name>A0A4R9BLA4_9MICO</name>
<feature type="compositionally biased region" description="Gly residues" evidence="1">
    <location>
        <begin position="76"/>
        <end position="86"/>
    </location>
</feature>
<keyword evidence="3" id="KW-1185">Reference proteome</keyword>